<dbReference type="PRINTS" id="PR00196">
    <property type="entry name" value="ANNEXIN"/>
</dbReference>
<dbReference type="FunFam" id="1.10.220.10:FF:000006">
    <property type="entry name" value="Annexin"/>
    <property type="match status" value="1"/>
</dbReference>
<name>A0AAD8RIK6_LOLMU</name>
<feature type="binding site" evidence="6">
    <location>
        <position position="28"/>
    </location>
    <ligand>
        <name>Ca(2+)</name>
        <dbReference type="ChEBI" id="CHEBI:29108"/>
        <label>1</label>
    </ligand>
</feature>
<evidence type="ECO:0000256" key="3">
    <source>
        <dbReference type="ARBA" id="ARBA00022837"/>
    </source>
</evidence>
<keyword evidence="9" id="KW-1185">Reference proteome</keyword>
<comment type="caution">
    <text evidence="8">The sequence shown here is derived from an EMBL/GenBank/DDBJ whole genome shotgun (WGS) entry which is preliminary data.</text>
</comment>
<comment type="domain">
    <text evidence="7">A pair of annexin repeats may form one binding site for calcium and phospholipid.</text>
</comment>
<keyword evidence="5 7" id="KW-0111">Calcium/phospholipid-binding</keyword>
<dbReference type="Proteomes" id="UP001231189">
    <property type="component" value="Unassembled WGS sequence"/>
</dbReference>
<dbReference type="SMART" id="SM00335">
    <property type="entry name" value="ANX"/>
    <property type="match status" value="4"/>
</dbReference>
<proteinExistence type="inferred from homology"/>
<keyword evidence="4 7" id="KW-0041">Annexin</keyword>
<dbReference type="GO" id="GO:0005544">
    <property type="term" value="F:calcium-dependent phospholipid binding"/>
    <property type="evidence" value="ECO:0007669"/>
    <property type="project" value="UniProtKB-KW"/>
</dbReference>
<evidence type="ECO:0000256" key="2">
    <source>
        <dbReference type="ARBA" id="ARBA00022737"/>
    </source>
</evidence>
<dbReference type="PRINTS" id="PR01814">
    <property type="entry name" value="ANNEXINPLANT"/>
</dbReference>
<dbReference type="GO" id="GO:0005509">
    <property type="term" value="F:calcium ion binding"/>
    <property type="evidence" value="ECO:0007669"/>
    <property type="project" value="InterPro"/>
</dbReference>
<dbReference type="AlphaFoldDB" id="A0AAD8RIK6"/>
<keyword evidence="3 6" id="KW-0106">Calcium</keyword>
<reference evidence="8" key="1">
    <citation type="submission" date="2023-07" db="EMBL/GenBank/DDBJ databases">
        <title>A chromosome-level genome assembly of Lolium multiflorum.</title>
        <authorList>
            <person name="Chen Y."/>
            <person name="Copetti D."/>
            <person name="Kolliker R."/>
            <person name="Studer B."/>
        </authorList>
    </citation>
    <scope>NUCLEOTIDE SEQUENCE</scope>
    <source>
        <strain evidence="8">02402/16</strain>
        <tissue evidence="8">Leaf</tissue>
    </source>
</reference>
<evidence type="ECO:0000256" key="5">
    <source>
        <dbReference type="ARBA" id="ARBA00023302"/>
    </source>
</evidence>
<accession>A0AAD8RIK6</accession>
<dbReference type="PROSITE" id="PS51897">
    <property type="entry name" value="ANNEXIN_2"/>
    <property type="match status" value="4"/>
</dbReference>
<dbReference type="EMBL" id="JAUUTY010000006">
    <property type="protein sequence ID" value="KAK1619933.1"/>
    <property type="molecule type" value="Genomic_DNA"/>
</dbReference>
<feature type="binding site" evidence="6">
    <location>
        <position position="254"/>
    </location>
    <ligand>
        <name>Ca(2+)</name>
        <dbReference type="ChEBI" id="CHEBI:29108"/>
        <label>1</label>
    </ligand>
</feature>
<dbReference type="FunFam" id="1.10.220.10:FF:000009">
    <property type="entry name" value="Annexin"/>
    <property type="match status" value="1"/>
</dbReference>
<dbReference type="InterPro" id="IPR037104">
    <property type="entry name" value="Annexin_sf"/>
</dbReference>
<evidence type="ECO:0000256" key="6">
    <source>
        <dbReference type="PIRSR" id="PIRSR609118-1"/>
    </source>
</evidence>
<evidence type="ECO:0000256" key="4">
    <source>
        <dbReference type="ARBA" id="ARBA00023216"/>
    </source>
</evidence>
<dbReference type="PANTHER" id="PTHR10502:SF104">
    <property type="entry name" value="ANNEXIN D1"/>
    <property type="match status" value="1"/>
</dbReference>
<feature type="binding site" evidence="6">
    <location>
        <position position="299"/>
    </location>
    <ligand>
        <name>Ca(2+)</name>
        <dbReference type="ChEBI" id="CHEBI:29108"/>
        <label>1</label>
    </ligand>
</feature>
<dbReference type="PROSITE" id="PS00223">
    <property type="entry name" value="ANNEXIN_1"/>
    <property type="match status" value="1"/>
</dbReference>
<feature type="binding site" evidence="6">
    <location>
        <position position="304"/>
    </location>
    <ligand>
        <name>Ca(2+)</name>
        <dbReference type="ChEBI" id="CHEBI:29108"/>
        <label>1</label>
    </ligand>
</feature>
<dbReference type="FunFam" id="1.10.220.10:FF:000001">
    <property type="entry name" value="Annexin"/>
    <property type="match status" value="1"/>
</dbReference>
<dbReference type="GO" id="GO:0009409">
    <property type="term" value="P:response to cold"/>
    <property type="evidence" value="ECO:0007669"/>
    <property type="project" value="TreeGrafter"/>
</dbReference>
<evidence type="ECO:0000256" key="1">
    <source>
        <dbReference type="ARBA" id="ARBA00022723"/>
    </source>
</evidence>
<feature type="binding site" evidence="6">
    <location>
        <position position="24"/>
    </location>
    <ligand>
        <name>Ca(2+)</name>
        <dbReference type="ChEBI" id="CHEBI:29108"/>
        <label>1</label>
    </ligand>
</feature>
<comment type="similarity">
    <text evidence="7">Belongs to the annexin family.</text>
</comment>
<dbReference type="InterPro" id="IPR009118">
    <property type="entry name" value="AnnexinD_plant"/>
</dbReference>
<feature type="binding site" evidence="6">
    <location>
        <position position="298"/>
    </location>
    <ligand>
        <name>Ca(2+)</name>
        <dbReference type="ChEBI" id="CHEBI:29108"/>
        <label>3</label>
    </ligand>
</feature>
<dbReference type="GO" id="GO:0005737">
    <property type="term" value="C:cytoplasm"/>
    <property type="evidence" value="ECO:0007669"/>
    <property type="project" value="TreeGrafter"/>
</dbReference>
<organism evidence="8 9">
    <name type="scientific">Lolium multiflorum</name>
    <name type="common">Italian ryegrass</name>
    <name type="synonym">Lolium perenne subsp. multiflorum</name>
    <dbReference type="NCBI Taxonomy" id="4521"/>
    <lineage>
        <taxon>Eukaryota</taxon>
        <taxon>Viridiplantae</taxon>
        <taxon>Streptophyta</taxon>
        <taxon>Embryophyta</taxon>
        <taxon>Tracheophyta</taxon>
        <taxon>Spermatophyta</taxon>
        <taxon>Magnoliopsida</taxon>
        <taxon>Liliopsida</taxon>
        <taxon>Poales</taxon>
        <taxon>Poaceae</taxon>
        <taxon>BOP clade</taxon>
        <taxon>Pooideae</taxon>
        <taxon>Poodae</taxon>
        <taxon>Poeae</taxon>
        <taxon>Poeae Chloroplast Group 2 (Poeae type)</taxon>
        <taxon>Loliodinae</taxon>
        <taxon>Loliinae</taxon>
        <taxon>Lolium</taxon>
    </lineage>
</organism>
<dbReference type="InterPro" id="IPR018502">
    <property type="entry name" value="Annexin_repeat"/>
</dbReference>
<dbReference type="GO" id="GO:0009414">
    <property type="term" value="P:response to water deprivation"/>
    <property type="evidence" value="ECO:0007669"/>
    <property type="project" value="TreeGrafter"/>
</dbReference>
<gene>
    <name evidence="8" type="ORF">QYE76_025450</name>
</gene>
<dbReference type="InterPro" id="IPR001464">
    <property type="entry name" value="Annexin"/>
</dbReference>
<dbReference type="Gene3D" id="1.10.220.10">
    <property type="entry name" value="Annexin"/>
    <property type="match status" value="4"/>
</dbReference>
<dbReference type="InterPro" id="IPR018252">
    <property type="entry name" value="Annexin_repeat_CS"/>
</dbReference>
<dbReference type="GO" id="GO:0005886">
    <property type="term" value="C:plasma membrane"/>
    <property type="evidence" value="ECO:0007669"/>
    <property type="project" value="TreeGrafter"/>
</dbReference>
<dbReference type="FunFam" id="1.10.220.10:FF:000008">
    <property type="entry name" value="Annexin"/>
    <property type="match status" value="1"/>
</dbReference>
<feature type="binding site" evidence="6">
    <location>
        <position position="26"/>
    </location>
    <ligand>
        <name>Ca(2+)</name>
        <dbReference type="ChEBI" id="CHEBI:29108"/>
        <label>1</label>
    </ligand>
</feature>
<keyword evidence="1 6" id="KW-0479">Metal-binding</keyword>
<dbReference type="GO" id="GO:0009408">
    <property type="term" value="P:response to heat"/>
    <property type="evidence" value="ECO:0007669"/>
    <property type="project" value="TreeGrafter"/>
</dbReference>
<evidence type="ECO:0000313" key="8">
    <source>
        <dbReference type="EMBL" id="KAK1619933.1"/>
    </source>
</evidence>
<keyword evidence="2 7" id="KW-0677">Repeat</keyword>
<evidence type="ECO:0000256" key="7">
    <source>
        <dbReference type="RuleBase" id="RU003540"/>
    </source>
</evidence>
<feature type="binding site" evidence="6">
    <location>
        <position position="258"/>
    </location>
    <ligand>
        <name>Ca(2+)</name>
        <dbReference type="ChEBI" id="CHEBI:29108"/>
        <label>1</label>
    </ligand>
</feature>
<evidence type="ECO:0000313" key="9">
    <source>
        <dbReference type="Proteomes" id="UP001231189"/>
    </source>
</evidence>
<dbReference type="GO" id="GO:0009651">
    <property type="term" value="P:response to salt stress"/>
    <property type="evidence" value="ECO:0007669"/>
    <property type="project" value="TreeGrafter"/>
</dbReference>
<dbReference type="PANTHER" id="PTHR10502">
    <property type="entry name" value="ANNEXIN"/>
    <property type="match status" value="1"/>
</dbReference>
<dbReference type="Pfam" id="PF00191">
    <property type="entry name" value="Annexin"/>
    <property type="match status" value="4"/>
</dbReference>
<dbReference type="GO" id="GO:0001786">
    <property type="term" value="F:phosphatidylserine binding"/>
    <property type="evidence" value="ECO:0007669"/>
    <property type="project" value="TreeGrafter"/>
</dbReference>
<sequence length="315" mass="35585">MATLTVPAGVPPVAEDCEQLRKAFTGWGTNEKLIIDILAHRDAAQRRAIRAAYAETYGEELLRALNDEIHGKFERAVIQWTLDPAERDAVLASEEAKKWHAGGRALVEIACTRTPAQLWAAKQAYHDRFKRSLEEDVAAHVTGDFRKLLVPLVSAYRYDGPEVNTSLAHSEAKILQAKIHDKAYGDEEIIRILTTRSKAQLLATFNSYNDQFSHPINKDLKEDPKDEYLATLRAIIRCFTCPDRYFEKIIRLAIGSIGTDENSLTRIITTRAEVDLKLIKEAYQKRNSVPLEKAVSKDTTRDYEDMLLALLGAEY</sequence>
<feature type="binding site" evidence="6">
    <location>
        <position position="68"/>
    </location>
    <ligand>
        <name>Ca(2+)</name>
        <dbReference type="ChEBI" id="CHEBI:29108"/>
        <label>1</label>
    </ligand>
</feature>
<protein>
    <recommendedName>
        <fullName evidence="7">Annexin</fullName>
    </recommendedName>
</protein>
<dbReference type="SUPFAM" id="SSF47874">
    <property type="entry name" value="Annexin"/>
    <property type="match status" value="1"/>
</dbReference>